<name>A0A0L0CBA2_LUCCU</name>
<dbReference type="EMBL" id="JRES01000655">
    <property type="protein sequence ID" value="KNC29500.1"/>
    <property type="molecule type" value="Genomic_DNA"/>
</dbReference>
<dbReference type="Proteomes" id="UP000037069">
    <property type="component" value="Unassembled WGS sequence"/>
</dbReference>
<gene>
    <name evidence="5" type="ORF">FF38_11566</name>
</gene>
<comment type="caution">
    <text evidence="5">The sequence shown here is derived from an EMBL/GenBank/DDBJ whole genome shotgun (WGS) entry which is preliminary data.</text>
</comment>
<evidence type="ECO:0000256" key="2">
    <source>
        <dbReference type="ARBA" id="ARBA00022771"/>
    </source>
</evidence>
<organism evidence="5 6">
    <name type="scientific">Lucilia cuprina</name>
    <name type="common">Green bottle fly</name>
    <name type="synonym">Australian sheep blowfly</name>
    <dbReference type="NCBI Taxonomy" id="7375"/>
    <lineage>
        <taxon>Eukaryota</taxon>
        <taxon>Metazoa</taxon>
        <taxon>Ecdysozoa</taxon>
        <taxon>Arthropoda</taxon>
        <taxon>Hexapoda</taxon>
        <taxon>Insecta</taxon>
        <taxon>Pterygota</taxon>
        <taxon>Neoptera</taxon>
        <taxon>Endopterygota</taxon>
        <taxon>Diptera</taxon>
        <taxon>Brachycera</taxon>
        <taxon>Muscomorpha</taxon>
        <taxon>Oestroidea</taxon>
        <taxon>Calliphoridae</taxon>
        <taxon>Luciliinae</taxon>
        <taxon>Lucilia</taxon>
    </lineage>
</organism>
<dbReference type="Pfam" id="PF00628">
    <property type="entry name" value="PHD"/>
    <property type="match status" value="1"/>
</dbReference>
<dbReference type="AlphaFoldDB" id="A0A0L0CBA2"/>
<keyword evidence="1" id="KW-0479">Metal-binding</keyword>
<sequence length="127" mass="14566">MEKTSRFASKPKAPSAISALAWRKHIEDKEFEKTSKAEAIKERKLERQKRKIKKENNPKKVKKGRKLLCGVCQDGLDSDAEDDALKNVGCPQWFHLKCTSLKEIQYEIVQGIDFVCNDCKAKQTENI</sequence>
<dbReference type="InterPro" id="IPR013083">
    <property type="entry name" value="Znf_RING/FYVE/PHD"/>
</dbReference>
<dbReference type="InterPro" id="IPR011011">
    <property type="entry name" value="Znf_FYVE_PHD"/>
</dbReference>
<dbReference type="Gene3D" id="3.30.40.10">
    <property type="entry name" value="Zinc/RING finger domain, C3HC4 (zinc finger)"/>
    <property type="match status" value="1"/>
</dbReference>
<evidence type="ECO:0000313" key="5">
    <source>
        <dbReference type="EMBL" id="KNC29500.1"/>
    </source>
</evidence>
<keyword evidence="3" id="KW-0862">Zinc</keyword>
<accession>A0A0L0CBA2</accession>
<keyword evidence="2" id="KW-0863">Zinc-finger</keyword>
<evidence type="ECO:0000256" key="3">
    <source>
        <dbReference type="ARBA" id="ARBA00022833"/>
    </source>
</evidence>
<protein>
    <recommendedName>
        <fullName evidence="4">PHD-type domain-containing protein</fullName>
    </recommendedName>
</protein>
<feature type="domain" description="PHD-type" evidence="4">
    <location>
        <begin position="69"/>
        <end position="119"/>
    </location>
</feature>
<proteinExistence type="predicted"/>
<evidence type="ECO:0000259" key="4">
    <source>
        <dbReference type="Pfam" id="PF00628"/>
    </source>
</evidence>
<evidence type="ECO:0000313" key="6">
    <source>
        <dbReference type="Proteomes" id="UP000037069"/>
    </source>
</evidence>
<dbReference type="InterPro" id="IPR019787">
    <property type="entry name" value="Znf_PHD-finger"/>
</dbReference>
<reference evidence="5 6" key="1">
    <citation type="journal article" date="2015" name="Nat. Commun.">
        <title>Lucilia cuprina genome unlocks parasitic fly biology to underpin future interventions.</title>
        <authorList>
            <person name="Anstead C.A."/>
            <person name="Korhonen P.K."/>
            <person name="Young N.D."/>
            <person name="Hall R.S."/>
            <person name="Jex A.R."/>
            <person name="Murali S.C."/>
            <person name="Hughes D.S."/>
            <person name="Lee S.F."/>
            <person name="Perry T."/>
            <person name="Stroehlein A.J."/>
            <person name="Ansell B.R."/>
            <person name="Breugelmans B."/>
            <person name="Hofmann A."/>
            <person name="Qu J."/>
            <person name="Dugan S."/>
            <person name="Lee S.L."/>
            <person name="Chao H."/>
            <person name="Dinh H."/>
            <person name="Han Y."/>
            <person name="Doddapaneni H.V."/>
            <person name="Worley K.C."/>
            <person name="Muzny D.M."/>
            <person name="Ioannidis P."/>
            <person name="Waterhouse R.M."/>
            <person name="Zdobnov E.M."/>
            <person name="James P.J."/>
            <person name="Bagnall N.H."/>
            <person name="Kotze A.C."/>
            <person name="Gibbs R.A."/>
            <person name="Richards S."/>
            <person name="Batterham P."/>
            <person name="Gasser R.B."/>
        </authorList>
    </citation>
    <scope>NUCLEOTIDE SEQUENCE [LARGE SCALE GENOMIC DNA]</scope>
    <source>
        <strain evidence="5 6">LS</strain>
        <tissue evidence="5">Full body</tissue>
    </source>
</reference>
<dbReference type="GO" id="GO:0008270">
    <property type="term" value="F:zinc ion binding"/>
    <property type="evidence" value="ECO:0007669"/>
    <property type="project" value="UniProtKB-KW"/>
</dbReference>
<keyword evidence="6" id="KW-1185">Reference proteome</keyword>
<dbReference type="SUPFAM" id="SSF57903">
    <property type="entry name" value="FYVE/PHD zinc finger"/>
    <property type="match status" value="1"/>
</dbReference>
<evidence type="ECO:0000256" key="1">
    <source>
        <dbReference type="ARBA" id="ARBA00022723"/>
    </source>
</evidence>